<dbReference type="HOGENOM" id="CLU_810546_0_0_11"/>
<evidence type="ECO:0000313" key="1">
    <source>
        <dbReference type="EMBL" id="AIZ16604.1"/>
    </source>
</evidence>
<reference evidence="1 2" key="1">
    <citation type="journal article" date="2015" name="Genome Announc.">
        <title>Bifidobacterium pseudolongum Strain PV8-2, Isolated from a Stool Sample of an Anemic Kenyan Infant.</title>
        <authorList>
            <person name="Vazquez-Gutierrez P."/>
            <person name="Lacroix C."/>
            <person name="Chassard C."/>
            <person name="Klumpp J."/>
            <person name="Stevens M.J."/>
            <person name="Jans C."/>
        </authorList>
    </citation>
    <scope>NUCLEOTIDE SEQUENCE [LARGE SCALE GENOMIC DNA]</scope>
    <source>
        <strain evidence="1 2">PV8-2</strain>
    </source>
</reference>
<dbReference type="EMBL" id="CP007457">
    <property type="protein sequence ID" value="AIZ16604.1"/>
    <property type="molecule type" value="Genomic_DNA"/>
</dbReference>
<dbReference type="RefSeq" id="WP_039172137.1">
    <property type="nucleotide sequence ID" value="NZ_CP007457.1"/>
</dbReference>
<proteinExistence type="predicted"/>
<sequence length="293" mass="31148">MSAISETTSQRLTLGMLEDRYGFSLVPGFARDVTVTSLANDVESVTPGALFIPGGRIEKARAALAVQRGAYAMLLPTSMRNAIDDQQIPILFADPTPQQIGELAASIAGMPSESIAVFAVAGANNERLREDVDAIAQFLHMLGNPVGTLCKGDSQSLERFLDLTYPVDTFSVQRVLSVCVEDGVAAVIIALDDETLAAGSLESVGVDVIGYDGETRNMDVEQALAQVCERYGCVLDDNTHVAVRTDETDMMAIQADLGTGPSRPLSLAIAMVLAAGIRKSSIRSALRVSRELN</sequence>
<dbReference type="OrthoDB" id="3242635at2"/>
<protein>
    <submittedName>
        <fullName evidence="1">UDP-N-acetylmuramyl peptide synthase</fullName>
    </submittedName>
</protein>
<accession>A0A0A7ICQ7</accession>
<evidence type="ECO:0000313" key="2">
    <source>
        <dbReference type="Proteomes" id="UP000030636"/>
    </source>
</evidence>
<organism evidence="1 2">
    <name type="scientific">Bifidobacterium pseudolongum PV8-2</name>
    <dbReference type="NCBI Taxonomy" id="1447715"/>
    <lineage>
        <taxon>Bacteria</taxon>
        <taxon>Bacillati</taxon>
        <taxon>Actinomycetota</taxon>
        <taxon>Actinomycetes</taxon>
        <taxon>Bifidobacteriales</taxon>
        <taxon>Bifidobacteriaceae</taxon>
        <taxon>Bifidobacterium</taxon>
    </lineage>
</organism>
<dbReference type="STRING" id="1447715.AH67_06500"/>
<gene>
    <name evidence="1" type="ORF">AH67_06500</name>
</gene>
<dbReference type="Proteomes" id="UP000030636">
    <property type="component" value="Chromosome"/>
</dbReference>
<name>A0A0A7ICQ7_9BIFI</name>
<dbReference type="AlphaFoldDB" id="A0A0A7ICQ7"/>
<dbReference type="KEGG" id="bpsp:AH67_06500"/>
<keyword evidence="2" id="KW-1185">Reference proteome</keyword>